<accession>A0A803R7D6</accession>
<evidence type="ECO:0000313" key="1">
    <source>
        <dbReference type="EnsemblPlants" id="cds.novel_model_596_5bd9a17a"/>
    </source>
</evidence>
<dbReference type="Proteomes" id="UP000596661">
    <property type="component" value="Chromosome 2"/>
</dbReference>
<name>A0A803R7D6_CANSA</name>
<dbReference type="AlphaFoldDB" id="A0A803R7D6"/>
<reference evidence="1" key="1">
    <citation type="submission" date="2018-11" db="EMBL/GenBank/DDBJ databases">
        <authorList>
            <person name="Grassa J C."/>
        </authorList>
    </citation>
    <scope>NUCLEOTIDE SEQUENCE [LARGE SCALE GENOMIC DNA]</scope>
</reference>
<dbReference type="EMBL" id="UZAU01000130">
    <property type="status" value="NOT_ANNOTATED_CDS"/>
    <property type="molecule type" value="Genomic_DNA"/>
</dbReference>
<sequence length="69" mass="8079">MTSSNCLEQRVPIHQQYKDFYNFLLDSGMDSISSSSTTVLQLSKESAYKRYSRYLSVLRSSYIAFIIYF</sequence>
<dbReference type="EnsemblPlants" id="novel_model_596_5bd9a17a">
    <property type="protein sequence ID" value="cds.novel_model_596_5bd9a17a"/>
    <property type="gene ID" value="novel_gene_336_5bd9a17a"/>
</dbReference>
<keyword evidence="2" id="KW-1185">Reference proteome</keyword>
<proteinExistence type="predicted"/>
<organism evidence="1 2">
    <name type="scientific">Cannabis sativa</name>
    <name type="common">Hemp</name>
    <name type="synonym">Marijuana</name>
    <dbReference type="NCBI Taxonomy" id="3483"/>
    <lineage>
        <taxon>Eukaryota</taxon>
        <taxon>Viridiplantae</taxon>
        <taxon>Streptophyta</taxon>
        <taxon>Embryophyta</taxon>
        <taxon>Tracheophyta</taxon>
        <taxon>Spermatophyta</taxon>
        <taxon>Magnoliopsida</taxon>
        <taxon>eudicotyledons</taxon>
        <taxon>Gunneridae</taxon>
        <taxon>Pentapetalae</taxon>
        <taxon>rosids</taxon>
        <taxon>fabids</taxon>
        <taxon>Rosales</taxon>
        <taxon>Cannabaceae</taxon>
        <taxon>Cannabis</taxon>
    </lineage>
</organism>
<dbReference type="Gramene" id="novel_model_596_5bd9a17a">
    <property type="protein sequence ID" value="cds.novel_model_596_5bd9a17a"/>
    <property type="gene ID" value="novel_gene_336_5bd9a17a"/>
</dbReference>
<protein>
    <submittedName>
        <fullName evidence="1">Uncharacterized protein</fullName>
    </submittedName>
</protein>
<evidence type="ECO:0000313" key="2">
    <source>
        <dbReference type="Proteomes" id="UP000596661"/>
    </source>
</evidence>
<reference evidence="1" key="2">
    <citation type="submission" date="2021-03" db="UniProtKB">
        <authorList>
            <consortium name="EnsemblPlants"/>
        </authorList>
    </citation>
    <scope>IDENTIFICATION</scope>
</reference>